<keyword evidence="12" id="KW-1185">Reference proteome</keyword>
<name>A0A9P9RCI0_FUSSL</name>
<evidence type="ECO:0000256" key="8">
    <source>
        <dbReference type="SAM" id="MobiDB-lite"/>
    </source>
</evidence>
<evidence type="ECO:0000256" key="1">
    <source>
        <dbReference type="ARBA" id="ARBA00004141"/>
    </source>
</evidence>
<dbReference type="InterPro" id="IPR050327">
    <property type="entry name" value="Proton-linked_MCT"/>
</dbReference>
<evidence type="ECO:0000259" key="10">
    <source>
        <dbReference type="PROSITE" id="PS50850"/>
    </source>
</evidence>
<feature type="transmembrane region" description="Helical" evidence="9">
    <location>
        <begin position="373"/>
        <end position="396"/>
    </location>
</feature>
<keyword evidence="5 9" id="KW-1133">Transmembrane helix</keyword>
<feature type="transmembrane region" description="Helical" evidence="9">
    <location>
        <begin position="77"/>
        <end position="94"/>
    </location>
</feature>
<dbReference type="PANTHER" id="PTHR11360:SF224">
    <property type="entry name" value="MAJOR FACILITATOR SUPERFAMILY (MFS) PROFILE DOMAIN-CONTAINING PROTEIN-RELATED"/>
    <property type="match status" value="1"/>
</dbReference>
<evidence type="ECO:0000256" key="7">
    <source>
        <dbReference type="ARBA" id="ARBA00023180"/>
    </source>
</evidence>
<feature type="transmembrane region" description="Helical" evidence="9">
    <location>
        <begin position="163"/>
        <end position="183"/>
    </location>
</feature>
<dbReference type="InterPro" id="IPR011701">
    <property type="entry name" value="MFS"/>
</dbReference>
<sequence length="436" mass="46478">MSNTSSTLDVATLEGGRSEKETDEKPQESPEGGTRGWLTVAGSSAALFATFGWVNCIGLFQAQYEQVQLKDYSSSDISWITSIEFFCMLFFSPVGGKIFDHYGPKVPILIGSIMHVFGLMMLSISSKYYQILLSQSICSGVGSSLVFSPALTAAQTYFDKKRGIALGLVVAGSSVGGVIFPQMAQHLIPKVGFGWAIRICAFLILGMLLLSNLTITSNLKHSPKPFSIMDYLKPIREFNFCILAISSFFLYWGMFVPFNYIVTEAIHYGMKPSLAIGLVSIMNGASSNGESGDSFFGRTVPNYVADKLGRFNVTVTMLLLSAIMVLGLWLPGRSDGAIIAFAVLFGFSSGAGIGLAPVLIAGVSPIEELGFRVGTVLSLAAIGSLTSPPIAGAIVADDGGSYRFAAVFGGVNFLIATMGVALLRVKLGGWKLTTKI</sequence>
<evidence type="ECO:0000256" key="6">
    <source>
        <dbReference type="ARBA" id="ARBA00023136"/>
    </source>
</evidence>
<organism evidence="11 12">
    <name type="scientific">Fusarium solani</name>
    <name type="common">Filamentous fungus</name>
    <dbReference type="NCBI Taxonomy" id="169388"/>
    <lineage>
        <taxon>Eukaryota</taxon>
        <taxon>Fungi</taxon>
        <taxon>Dikarya</taxon>
        <taxon>Ascomycota</taxon>
        <taxon>Pezizomycotina</taxon>
        <taxon>Sordariomycetes</taxon>
        <taxon>Hypocreomycetidae</taxon>
        <taxon>Hypocreales</taxon>
        <taxon>Nectriaceae</taxon>
        <taxon>Fusarium</taxon>
        <taxon>Fusarium solani species complex</taxon>
    </lineage>
</organism>
<keyword evidence="3" id="KW-0813">Transport</keyword>
<dbReference type="Proteomes" id="UP000736672">
    <property type="component" value="Unassembled WGS sequence"/>
</dbReference>
<protein>
    <submittedName>
        <fullName evidence="11">Major facilitator superfamily domain-containing protein</fullName>
    </submittedName>
</protein>
<dbReference type="InterPro" id="IPR036259">
    <property type="entry name" value="MFS_trans_sf"/>
</dbReference>
<comment type="subcellular location">
    <subcellularLocation>
        <location evidence="1">Membrane</location>
        <topology evidence="1">Multi-pass membrane protein</topology>
    </subcellularLocation>
</comment>
<dbReference type="PANTHER" id="PTHR11360">
    <property type="entry name" value="MONOCARBOXYLATE TRANSPORTER"/>
    <property type="match status" value="1"/>
</dbReference>
<feature type="transmembrane region" description="Helical" evidence="9">
    <location>
        <begin position="195"/>
        <end position="219"/>
    </location>
</feature>
<dbReference type="EMBL" id="JAGTJS010000002">
    <property type="protein sequence ID" value="KAH7273774.1"/>
    <property type="molecule type" value="Genomic_DNA"/>
</dbReference>
<dbReference type="GO" id="GO:0016020">
    <property type="term" value="C:membrane"/>
    <property type="evidence" value="ECO:0007669"/>
    <property type="project" value="UniProtKB-SubCell"/>
</dbReference>
<comment type="similarity">
    <text evidence="2">Belongs to the major facilitator superfamily. Monocarboxylate porter (TC 2.A.1.13) family.</text>
</comment>
<evidence type="ECO:0000313" key="11">
    <source>
        <dbReference type="EMBL" id="KAH7273774.1"/>
    </source>
</evidence>
<evidence type="ECO:0000256" key="4">
    <source>
        <dbReference type="ARBA" id="ARBA00022692"/>
    </source>
</evidence>
<evidence type="ECO:0000256" key="2">
    <source>
        <dbReference type="ARBA" id="ARBA00006727"/>
    </source>
</evidence>
<dbReference type="AlphaFoldDB" id="A0A9P9RCI0"/>
<feature type="transmembrane region" description="Helical" evidence="9">
    <location>
        <begin position="308"/>
        <end position="330"/>
    </location>
</feature>
<feature type="transmembrane region" description="Helical" evidence="9">
    <location>
        <begin position="336"/>
        <end position="361"/>
    </location>
</feature>
<reference evidence="11" key="1">
    <citation type="journal article" date="2021" name="Nat. Commun.">
        <title>Genetic determinants of endophytism in the Arabidopsis root mycobiome.</title>
        <authorList>
            <person name="Mesny F."/>
            <person name="Miyauchi S."/>
            <person name="Thiergart T."/>
            <person name="Pickel B."/>
            <person name="Atanasova L."/>
            <person name="Karlsson M."/>
            <person name="Huettel B."/>
            <person name="Barry K.W."/>
            <person name="Haridas S."/>
            <person name="Chen C."/>
            <person name="Bauer D."/>
            <person name="Andreopoulos W."/>
            <person name="Pangilinan J."/>
            <person name="LaButti K."/>
            <person name="Riley R."/>
            <person name="Lipzen A."/>
            <person name="Clum A."/>
            <person name="Drula E."/>
            <person name="Henrissat B."/>
            <person name="Kohler A."/>
            <person name="Grigoriev I.V."/>
            <person name="Martin F.M."/>
            <person name="Hacquard S."/>
        </authorList>
    </citation>
    <scope>NUCLEOTIDE SEQUENCE</scope>
    <source>
        <strain evidence="11">FSSC 5 MPI-SDFR-AT-0091</strain>
    </source>
</reference>
<evidence type="ECO:0000256" key="9">
    <source>
        <dbReference type="SAM" id="Phobius"/>
    </source>
</evidence>
<dbReference type="SUPFAM" id="SSF103473">
    <property type="entry name" value="MFS general substrate transporter"/>
    <property type="match status" value="1"/>
</dbReference>
<feature type="transmembrane region" description="Helical" evidence="9">
    <location>
        <begin position="131"/>
        <end position="151"/>
    </location>
</feature>
<dbReference type="Pfam" id="PF07690">
    <property type="entry name" value="MFS_1"/>
    <property type="match status" value="2"/>
</dbReference>
<evidence type="ECO:0000256" key="3">
    <source>
        <dbReference type="ARBA" id="ARBA00022448"/>
    </source>
</evidence>
<accession>A0A9P9RCI0</accession>
<keyword evidence="7" id="KW-0325">Glycoprotein</keyword>
<comment type="caution">
    <text evidence="11">The sequence shown here is derived from an EMBL/GenBank/DDBJ whole genome shotgun (WGS) entry which is preliminary data.</text>
</comment>
<dbReference type="OrthoDB" id="5667at2759"/>
<dbReference type="CDD" id="cd17352">
    <property type="entry name" value="MFS_MCT_SLC16"/>
    <property type="match status" value="1"/>
</dbReference>
<feature type="transmembrane region" description="Helical" evidence="9">
    <location>
        <begin position="106"/>
        <end position="125"/>
    </location>
</feature>
<dbReference type="PROSITE" id="PS50850">
    <property type="entry name" value="MFS"/>
    <property type="match status" value="1"/>
</dbReference>
<keyword evidence="6 9" id="KW-0472">Membrane</keyword>
<dbReference type="Gene3D" id="1.20.1250.20">
    <property type="entry name" value="MFS general substrate transporter like domains"/>
    <property type="match status" value="2"/>
</dbReference>
<gene>
    <name evidence="11" type="ORF">B0J15DRAFT_458860</name>
</gene>
<dbReference type="InterPro" id="IPR020846">
    <property type="entry name" value="MFS_dom"/>
</dbReference>
<feature type="region of interest" description="Disordered" evidence="8">
    <location>
        <begin position="1"/>
        <end position="34"/>
    </location>
</feature>
<keyword evidence="4 9" id="KW-0812">Transmembrane</keyword>
<proteinExistence type="inferred from homology"/>
<feature type="transmembrane region" description="Helical" evidence="9">
    <location>
        <begin position="402"/>
        <end position="423"/>
    </location>
</feature>
<evidence type="ECO:0000313" key="12">
    <source>
        <dbReference type="Proteomes" id="UP000736672"/>
    </source>
</evidence>
<feature type="transmembrane region" description="Helical" evidence="9">
    <location>
        <begin position="240"/>
        <end position="262"/>
    </location>
</feature>
<feature type="domain" description="Major facilitator superfamily (MFS) profile" evidence="10">
    <location>
        <begin position="1"/>
        <end position="428"/>
    </location>
</feature>
<dbReference type="GO" id="GO:0022857">
    <property type="term" value="F:transmembrane transporter activity"/>
    <property type="evidence" value="ECO:0007669"/>
    <property type="project" value="InterPro"/>
</dbReference>
<evidence type="ECO:0000256" key="5">
    <source>
        <dbReference type="ARBA" id="ARBA00022989"/>
    </source>
</evidence>
<feature type="compositionally biased region" description="Basic and acidic residues" evidence="8">
    <location>
        <begin position="16"/>
        <end position="28"/>
    </location>
</feature>